<dbReference type="AlphaFoldDB" id="A0AAE1FVY8"/>
<reference evidence="2" key="1">
    <citation type="submission" date="2023-10" db="EMBL/GenBank/DDBJ databases">
        <title>Genome assemblies of two species of porcelain crab, Petrolisthes cinctipes and Petrolisthes manimaculis (Anomura: Porcellanidae).</title>
        <authorList>
            <person name="Angst P."/>
        </authorList>
    </citation>
    <scope>NUCLEOTIDE SEQUENCE</scope>
    <source>
        <strain evidence="2">PB745_01</strain>
        <tissue evidence="2">Gill</tissue>
    </source>
</reference>
<evidence type="ECO:0000313" key="3">
    <source>
        <dbReference type="Proteomes" id="UP001286313"/>
    </source>
</evidence>
<sequence length="310" mass="34597">MADSTPEPAASRPQEIPLTLTFGDDTSPAAFRAFNTHYALVKDANIMRGVAVWTKTDYRAVMLRLQLRGLTAAYVEQEAQLDAEWGKDDTRILERLSSRFITADAIEIRILHFEEAIQLSGEGLSNFMTRLQQLAGQQAFAKEPGDIVRKRVIWRFLDGIRDKEVRLHIIKEKWMEDDEKAKEYATVLKMAESALSTKNATFATGQMRGTPGGGNTAQVVAEQADNHATVVSTHEPPRAVAVARRTVPTAPNSRTPPTQGYRGPTIGQGASSAVECYYCSRAHRGGWRSCYKRLRENPTWRPGSSRQDFQ</sequence>
<evidence type="ECO:0000256" key="1">
    <source>
        <dbReference type="SAM" id="MobiDB-lite"/>
    </source>
</evidence>
<gene>
    <name evidence="2" type="ORF">Pcinc_016618</name>
</gene>
<keyword evidence="3" id="KW-1185">Reference proteome</keyword>
<protein>
    <submittedName>
        <fullName evidence="2">Uncharacterized protein</fullName>
    </submittedName>
</protein>
<proteinExistence type="predicted"/>
<feature type="region of interest" description="Disordered" evidence="1">
    <location>
        <begin position="247"/>
        <end position="266"/>
    </location>
</feature>
<dbReference type="EMBL" id="JAWQEG010001523">
    <property type="protein sequence ID" value="KAK3878808.1"/>
    <property type="molecule type" value="Genomic_DNA"/>
</dbReference>
<evidence type="ECO:0000313" key="2">
    <source>
        <dbReference type="EMBL" id="KAK3878808.1"/>
    </source>
</evidence>
<accession>A0AAE1FVY8</accession>
<dbReference type="Proteomes" id="UP001286313">
    <property type="component" value="Unassembled WGS sequence"/>
</dbReference>
<comment type="caution">
    <text evidence="2">The sequence shown here is derived from an EMBL/GenBank/DDBJ whole genome shotgun (WGS) entry which is preliminary data.</text>
</comment>
<name>A0AAE1FVY8_PETCI</name>
<organism evidence="2 3">
    <name type="scientific">Petrolisthes cinctipes</name>
    <name type="common">Flat porcelain crab</name>
    <dbReference type="NCBI Taxonomy" id="88211"/>
    <lineage>
        <taxon>Eukaryota</taxon>
        <taxon>Metazoa</taxon>
        <taxon>Ecdysozoa</taxon>
        <taxon>Arthropoda</taxon>
        <taxon>Crustacea</taxon>
        <taxon>Multicrustacea</taxon>
        <taxon>Malacostraca</taxon>
        <taxon>Eumalacostraca</taxon>
        <taxon>Eucarida</taxon>
        <taxon>Decapoda</taxon>
        <taxon>Pleocyemata</taxon>
        <taxon>Anomura</taxon>
        <taxon>Galatheoidea</taxon>
        <taxon>Porcellanidae</taxon>
        <taxon>Petrolisthes</taxon>
    </lineage>
</organism>